<name>A0A2U1L489_ARTAN</name>
<dbReference type="Proteomes" id="UP000245207">
    <property type="component" value="Unassembled WGS sequence"/>
</dbReference>
<keyword evidence="2" id="KW-0805">Transcription regulation</keyword>
<dbReference type="STRING" id="35608.A0A2U1L489"/>
<evidence type="ECO:0000256" key="4">
    <source>
        <dbReference type="ARBA" id="ARBA00023163"/>
    </source>
</evidence>
<dbReference type="Pfam" id="PF03754">
    <property type="entry name" value="At2g31720-like"/>
    <property type="match status" value="1"/>
</dbReference>
<comment type="subcellular location">
    <subcellularLocation>
        <location evidence="1">Nucleus</location>
    </subcellularLocation>
</comment>
<dbReference type="GO" id="GO:0005634">
    <property type="term" value="C:nucleus"/>
    <property type="evidence" value="ECO:0007669"/>
    <property type="project" value="UniProtKB-SubCell"/>
</dbReference>
<evidence type="ECO:0008006" key="8">
    <source>
        <dbReference type="Google" id="ProtNLM"/>
    </source>
</evidence>
<dbReference type="PANTHER" id="PTHR31541:SF60">
    <property type="entry name" value="TF-B3 DOMAIN-CONTAINING PROTEIN"/>
    <property type="match status" value="1"/>
</dbReference>
<evidence type="ECO:0000256" key="1">
    <source>
        <dbReference type="ARBA" id="ARBA00004123"/>
    </source>
</evidence>
<evidence type="ECO:0000256" key="3">
    <source>
        <dbReference type="ARBA" id="ARBA00023125"/>
    </source>
</evidence>
<proteinExistence type="predicted"/>
<gene>
    <name evidence="6" type="ORF">CTI12_AA533170</name>
</gene>
<evidence type="ECO:0000256" key="2">
    <source>
        <dbReference type="ARBA" id="ARBA00023015"/>
    </source>
</evidence>
<dbReference type="InterPro" id="IPR005508">
    <property type="entry name" value="At2g31720-like"/>
</dbReference>
<evidence type="ECO:0000313" key="7">
    <source>
        <dbReference type="Proteomes" id="UP000245207"/>
    </source>
</evidence>
<dbReference type="OrthoDB" id="1609262at2759"/>
<reference evidence="6 7" key="1">
    <citation type="journal article" date="2018" name="Mol. Plant">
        <title>The genome of Artemisia annua provides insight into the evolution of Asteraceae family and artemisinin biosynthesis.</title>
        <authorList>
            <person name="Shen Q."/>
            <person name="Zhang L."/>
            <person name="Liao Z."/>
            <person name="Wang S."/>
            <person name="Yan T."/>
            <person name="Shi P."/>
            <person name="Liu M."/>
            <person name="Fu X."/>
            <person name="Pan Q."/>
            <person name="Wang Y."/>
            <person name="Lv Z."/>
            <person name="Lu X."/>
            <person name="Zhang F."/>
            <person name="Jiang W."/>
            <person name="Ma Y."/>
            <person name="Chen M."/>
            <person name="Hao X."/>
            <person name="Li L."/>
            <person name="Tang Y."/>
            <person name="Lv G."/>
            <person name="Zhou Y."/>
            <person name="Sun X."/>
            <person name="Brodelius P.E."/>
            <person name="Rose J.K.C."/>
            <person name="Tang K."/>
        </authorList>
    </citation>
    <scope>NUCLEOTIDE SEQUENCE [LARGE SCALE GENOMIC DNA]</scope>
    <source>
        <strain evidence="7">cv. Huhao1</strain>
        <tissue evidence="6">Leaf</tissue>
    </source>
</reference>
<dbReference type="PANTHER" id="PTHR31541">
    <property type="entry name" value="B3 DOMAIN PLANT PROTEIN-RELATED"/>
    <property type="match status" value="1"/>
</dbReference>
<dbReference type="EMBL" id="PKPP01011627">
    <property type="protein sequence ID" value="PWA43810.1"/>
    <property type="molecule type" value="Genomic_DNA"/>
</dbReference>
<evidence type="ECO:0000313" key="6">
    <source>
        <dbReference type="EMBL" id="PWA43810.1"/>
    </source>
</evidence>
<accession>A0A2U1L489</accession>
<dbReference type="AlphaFoldDB" id="A0A2U1L489"/>
<sequence length="327" mass="37589">MAFSLYKRPPQLIDFLNQFPGDCRHPVMSTSDAKPRFPELSLGVKASVTTSPFIDHSRVTKRKRLSLHQELVDAAKAFTLFLQPSDNDSITTPLFIDYTAMPINVMPPQDPPKKTTSHPTCEDTLKEPVRKKKITKKVSANEQLQIVCWDASATQVKEPSKKKRKTPPKIESGPVVKNEVTEKLQKFITSDEMNGSELKLVIQKVLYMSDLKKDQNRLSLPFKQLITEDFLTTEERWELENKKEMEVRVVGPTLEMYKEPMSLAIWPMKKTHNLVLKTNWYHFVKENKEHLKELSKIQVWSFRKNQQLCFALAVVARPPDGVNSVAN</sequence>
<dbReference type="SUPFAM" id="SSF101936">
    <property type="entry name" value="DNA-binding pseudobarrel domain"/>
    <property type="match status" value="1"/>
</dbReference>
<protein>
    <recommendedName>
        <fullName evidence="8">B3 domain-containing protein</fullName>
    </recommendedName>
</protein>
<dbReference type="GO" id="GO:0003677">
    <property type="term" value="F:DNA binding"/>
    <property type="evidence" value="ECO:0007669"/>
    <property type="project" value="UniProtKB-KW"/>
</dbReference>
<evidence type="ECO:0000256" key="5">
    <source>
        <dbReference type="ARBA" id="ARBA00023242"/>
    </source>
</evidence>
<keyword evidence="7" id="KW-1185">Reference proteome</keyword>
<comment type="caution">
    <text evidence="6">The sequence shown here is derived from an EMBL/GenBank/DDBJ whole genome shotgun (WGS) entry which is preliminary data.</text>
</comment>
<dbReference type="InterPro" id="IPR015300">
    <property type="entry name" value="DNA-bd_pseudobarrel_sf"/>
</dbReference>
<keyword evidence="3" id="KW-0238">DNA-binding</keyword>
<dbReference type="Gene3D" id="2.40.330.10">
    <property type="entry name" value="DNA-binding pseudobarrel domain"/>
    <property type="match status" value="1"/>
</dbReference>
<keyword evidence="4" id="KW-0804">Transcription</keyword>
<organism evidence="6 7">
    <name type="scientific">Artemisia annua</name>
    <name type="common">Sweet wormwood</name>
    <dbReference type="NCBI Taxonomy" id="35608"/>
    <lineage>
        <taxon>Eukaryota</taxon>
        <taxon>Viridiplantae</taxon>
        <taxon>Streptophyta</taxon>
        <taxon>Embryophyta</taxon>
        <taxon>Tracheophyta</taxon>
        <taxon>Spermatophyta</taxon>
        <taxon>Magnoliopsida</taxon>
        <taxon>eudicotyledons</taxon>
        <taxon>Gunneridae</taxon>
        <taxon>Pentapetalae</taxon>
        <taxon>asterids</taxon>
        <taxon>campanulids</taxon>
        <taxon>Asterales</taxon>
        <taxon>Asteraceae</taxon>
        <taxon>Asteroideae</taxon>
        <taxon>Anthemideae</taxon>
        <taxon>Artemisiinae</taxon>
        <taxon>Artemisia</taxon>
    </lineage>
</organism>
<keyword evidence="5" id="KW-0539">Nucleus</keyword>